<reference evidence="2 3" key="1">
    <citation type="submission" date="2018-06" db="EMBL/GenBank/DDBJ databases">
        <authorList>
            <consortium name="Pathogen Informatics"/>
            <person name="Doyle S."/>
        </authorList>
    </citation>
    <scope>NUCLEOTIDE SEQUENCE [LARGE SCALE GENOMIC DNA]</scope>
    <source>
        <strain evidence="2 3">NCTC10736</strain>
    </source>
</reference>
<evidence type="ECO:0000313" key="3">
    <source>
        <dbReference type="Proteomes" id="UP000255061"/>
    </source>
</evidence>
<organism evidence="2 3">
    <name type="scientific">Shewanella morhuae</name>
    <dbReference type="NCBI Taxonomy" id="365591"/>
    <lineage>
        <taxon>Bacteria</taxon>
        <taxon>Pseudomonadati</taxon>
        <taxon>Pseudomonadota</taxon>
        <taxon>Gammaproteobacteria</taxon>
        <taxon>Alteromonadales</taxon>
        <taxon>Shewanellaceae</taxon>
        <taxon>Shewanella</taxon>
    </lineage>
</organism>
<evidence type="ECO:0008006" key="4">
    <source>
        <dbReference type="Google" id="ProtNLM"/>
    </source>
</evidence>
<proteinExistence type="predicted"/>
<accession>A0A1N6TP36</accession>
<evidence type="ECO:0000256" key="1">
    <source>
        <dbReference type="SAM" id="Coils"/>
    </source>
</evidence>
<protein>
    <recommendedName>
        <fullName evidence="4">KfrA N-terminal DNA-binding domain-containing protein</fullName>
    </recommendedName>
</protein>
<keyword evidence="1" id="KW-0175">Coiled coil</keyword>
<name>A0A1N6TP36_9GAMM</name>
<gene>
    <name evidence="2" type="ORF">NCTC10736_00459</name>
</gene>
<accession>A0A379ZIG2</accession>
<sequence length="128" mass="14331">MMSPIDQVLAAARSLEASGKTPSLALIKTRVSSRLPLPILIQGLQQFKSMPKAERERLTELQATSPTEEAPITQDAITLVTLAERLLTQQTYFDRYAEQQTAEIVQLKNELLKLQQRINLLESQGKKA</sequence>
<feature type="coiled-coil region" evidence="1">
    <location>
        <begin position="97"/>
        <end position="124"/>
    </location>
</feature>
<dbReference type="EMBL" id="UGYV01000001">
    <property type="protein sequence ID" value="SUI62352.1"/>
    <property type="molecule type" value="Genomic_DNA"/>
</dbReference>
<dbReference type="Proteomes" id="UP000255061">
    <property type="component" value="Unassembled WGS sequence"/>
</dbReference>
<dbReference type="AlphaFoldDB" id="A0A1N6TP36"/>
<evidence type="ECO:0000313" key="2">
    <source>
        <dbReference type="EMBL" id="SUI62352.1"/>
    </source>
</evidence>